<feature type="binding site" evidence="9">
    <location>
        <position position="143"/>
    </location>
    <ligand>
        <name>4-CDP-2-C-methyl-D-erythritol 2-phosphate</name>
        <dbReference type="ChEBI" id="CHEBI:57919"/>
    </ligand>
</feature>
<feature type="site" description="Transition state stabilizer" evidence="9">
    <location>
        <position position="134"/>
    </location>
</feature>
<dbReference type="HAMAP" id="MF_00107">
    <property type="entry name" value="IspF"/>
    <property type="match status" value="1"/>
</dbReference>
<evidence type="ECO:0000256" key="2">
    <source>
        <dbReference type="ARBA" id="ARBA00004709"/>
    </source>
</evidence>
<evidence type="ECO:0000256" key="10">
    <source>
        <dbReference type="RuleBase" id="RU004395"/>
    </source>
</evidence>
<dbReference type="PANTHER" id="PTHR43181">
    <property type="entry name" value="2-C-METHYL-D-ERYTHRITOL 2,4-CYCLODIPHOSPHATE SYNTHASE, CHLOROPLASTIC"/>
    <property type="match status" value="1"/>
</dbReference>
<dbReference type="InterPro" id="IPR020555">
    <property type="entry name" value="MECDP_synthase_CS"/>
</dbReference>
<organism evidence="12 13">
    <name type="scientific">Dyella koreensis</name>
    <dbReference type="NCBI Taxonomy" id="311235"/>
    <lineage>
        <taxon>Bacteria</taxon>
        <taxon>Pseudomonadati</taxon>
        <taxon>Pseudomonadota</taxon>
        <taxon>Gammaproteobacteria</taxon>
        <taxon>Lysobacterales</taxon>
        <taxon>Rhodanobacteraceae</taxon>
        <taxon>Dyella</taxon>
    </lineage>
</organism>
<feature type="binding site" evidence="9">
    <location>
        <position position="11"/>
    </location>
    <ligand>
        <name>a divalent metal cation</name>
        <dbReference type="ChEBI" id="CHEBI:60240"/>
    </ligand>
</feature>
<dbReference type="NCBIfam" id="TIGR00151">
    <property type="entry name" value="ispF"/>
    <property type="match status" value="1"/>
</dbReference>
<proteinExistence type="inferred from homology"/>
<evidence type="ECO:0000256" key="6">
    <source>
        <dbReference type="ARBA" id="ARBA00022723"/>
    </source>
</evidence>
<evidence type="ECO:0000256" key="7">
    <source>
        <dbReference type="ARBA" id="ARBA00023229"/>
    </source>
</evidence>
<comment type="subunit">
    <text evidence="4 9">Homotrimer.</text>
</comment>
<comment type="catalytic activity">
    <reaction evidence="1 9 10">
        <text>4-CDP-2-C-methyl-D-erythritol 2-phosphate = 2-C-methyl-D-erythritol 2,4-cyclic diphosphate + CMP</text>
        <dbReference type="Rhea" id="RHEA:23864"/>
        <dbReference type="ChEBI" id="CHEBI:57919"/>
        <dbReference type="ChEBI" id="CHEBI:58483"/>
        <dbReference type="ChEBI" id="CHEBI:60377"/>
        <dbReference type="EC" id="4.6.1.12"/>
    </reaction>
</comment>
<dbReference type="PROSITE" id="PS01350">
    <property type="entry name" value="ISPF"/>
    <property type="match status" value="1"/>
</dbReference>
<comment type="similarity">
    <text evidence="3 9 10">Belongs to the IspF family.</text>
</comment>
<gene>
    <name evidence="9 12" type="primary">ispF</name>
    <name evidence="12" type="ORF">ISS97_15635</name>
</gene>
<dbReference type="SUPFAM" id="SSF69765">
    <property type="entry name" value="IpsF-like"/>
    <property type="match status" value="1"/>
</dbReference>
<evidence type="ECO:0000256" key="5">
    <source>
        <dbReference type="ARBA" id="ARBA00012579"/>
    </source>
</evidence>
<evidence type="ECO:0000259" key="11">
    <source>
        <dbReference type="Pfam" id="PF02542"/>
    </source>
</evidence>
<dbReference type="InterPro" id="IPR003526">
    <property type="entry name" value="MECDP_synthase"/>
</dbReference>
<dbReference type="InterPro" id="IPR036571">
    <property type="entry name" value="MECDP_synthase_sf"/>
</dbReference>
<feature type="binding site" evidence="9">
    <location>
        <position position="140"/>
    </location>
    <ligand>
        <name>4-CDP-2-C-methyl-D-erythritol 2-phosphate</name>
        <dbReference type="ChEBI" id="CHEBI:57919"/>
    </ligand>
</feature>
<comment type="function">
    <text evidence="9">Involved in the biosynthesis of isopentenyl diphosphate (IPP) and dimethylallyl diphosphate (DMAPP), two major building blocks of isoprenoid compounds. Catalyzes the conversion of 4-diphosphocytidyl-2-C-methyl-D-erythritol 2-phosphate (CDP-ME2P) to 2-C-methyl-D-erythritol 2,4-cyclodiphosphate (ME-CPP) with a corresponding release of cytidine 5-monophosphate (CMP).</text>
</comment>
<dbReference type="Pfam" id="PF02542">
    <property type="entry name" value="YgbB"/>
    <property type="match status" value="1"/>
</dbReference>
<evidence type="ECO:0000313" key="12">
    <source>
        <dbReference type="EMBL" id="MFK2918706.1"/>
    </source>
</evidence>
<evidence type="ECO:0000256" key="1">
    <source>
        <dbReference type="ARBA" id="ARBA00000200"/>
    </source>
</evidence>
<comment type="pathway">
    <text evidence="2 9">Isoprenoid biosynthesis; isopentenyl diphosphate biosynthesis via DXP pathway; isopentenyl diphosphate from 1-deoxy-D-xylulose 5-phosphate: step 4/6.</text>
</comment>
<evidence type="ECO:0000256" key="8">
    <source>
        <dbReference type="ARBA" id="ARBA00023239"/>
    </source>
</evidence>
<dbReference type="GO" id="GO:0008685">
    <property type="term" value="F:2-C-methyl-D-erythritol 2,4-cyclodiphosphate synthase activity"/>
    <property type="evidence" value="ECO:0007669"/>
    <property type="project" value="UniProtKB-EC"/>
</dbReference>
<dbReference type="EC" id="4.6.1.12" evidence="5 9"/>
<dbReference type="EMBL" id="JADIKD010000012">
    <property type="protein sequence ID" value="MFK2918706.1"/>
    <property type="molecule type" value="Genomic_DNA"/>
</dbReference>
<evidence type="ECO:0000256" key="9">
    <source>
        <dbReference type="HAMAP-Rule" id="MF_00107"/>
    </source>
</evidence>
<comment type="caution">
    <text evidence="9">Lacks conserved residue(s) required for the propagation of feature annotation.</text>
</comment>
<comment type="caution">
    <text evidence="12">The sequence shown here is derived from an EMBL/GenBank/DDBJ whole genome shotgun (WGS) entry which is preliminary data.</text>
</comment>
<sequence>MMRIGQGFDVHAFGDGDHIMLGGVRVPHSQGVVAHSDGDVAIHALCDAIFGALALGDIGRHFPPSQERWRDAESRIFLRHAATLMREQGYAIGNVDITVICELPKVGPHAQAMRECIAEELSCEVDRVSVKATTTEKLGFTGRGEGIAAQACVLLVLA</sequence>
<accession>A0ABW8K747</accession>
<feature type="binding site" evidence="9">
    <location>
        <position position="43"/>
    </location>
    <ligand>
        <name>a divalent metal cation</name>
        <dbReference type="ChEBI" id="CHEBI:60240"/>
    </ligand>
</feature>
<evidence type="ECO:0000313" key="13">
    <source>
        <dbReference type="Proteomes" id="UP001620408"/>
    </source>
</evidence>
<dbReference type="Gene3D" id="3.30.1330.50">
    <property type="entry name" value="2-C-methyl-D-erythritol 2,4-cyclodiphosphate synthase"/>
    <property type="match status" value="1"/>
</dbReference>
<evidence type="ECO:0000256" key="3">
    <source>
        <dbReference type="ARBA" id="ARBA00008480"/>
    </source>
</evidence>
<feature type="domain" description="2-C-methyl-D-erythritol 2,4-cyclodiphosphate synthase" evidence="11">
    <location>
        <begin position="2"/>
        <end position="155"/>
    </location>
</feature>
<reference evidence="12 13" key="1">
    <citation type="submission" date="2020-10" db="EMBL/GenBank/DDBJ databases">
        <title>Phylogeny of dyella-like bacteria.</title>
        <authorList>
            <person name="Fu J."/>
        </authorList>
    </citation>
    <scope>NUCLEOTIDE SEQUENCE [LARGE SCALE GENOMIC DNA]</scope>
    <source>
        <strain evidence="12 13">BB4</strain>
    </source>
</reference>
<feature type="binding site" evidence="9">
    <location>
        <begin position="133"/>
        <end position="136"/>
    </location>
    <ligand>
        <name>4-CDP-2-C-methyl-D-erythritol 2-phosphate</name>
        <dbReference type="ChEBI" id="CHEBI:57919"/>
    </ligand>
</feature>
<keyword evidence="7 9" id="KW-0414">Isoprene biosynthesis</keyword>
<name>A0ABW8K747_9GAMM</name>
<dbReference type="CDD" id="cd00554">
    <property type="entry name" value="MECDP_synthase"/>
    <property type="match status" value="1"/>
</dbReference>
<dbReference type="Proteomes" id="UP001620408">
    <property type="component" value="Unassembled WGS sequence"/>
</dbReference>
<feature type="binding site" evidence="9">
    <location>
        <begin position="57"/>
        <end position="59"/>
    </location>
    <ligand>
        <name>4-CDP-2-C-methyl-D-erythritol 2-phosphate</name>
        <dbReference type="ChEBI" id="CHEBI:57919"/>
    </ligand>
</feature>
<comment type="cofactor">
    <cofactor evidence="9">
        <name>a divalent metal cation</name>
        <dbReference type="ChEBI" id="CHEBI:60240"/>
    </cofactor>
    <text evidence="9">Binds 1 divalent metal cation per subunit.</text>
</comment>
<feature type="binding site" evidence="9">
    <location>
        <begin position="35"/>
        <end position="36"/>
    </location>
    <ligand>
        <name>4-CDP-2-C-methyl-D-erythritol 2-phosphate</name>
        <dbReference type="ChEBI" id="CHEBI:57919"/>
    </ligand>
</feature>
<keyword evidence="6 9" id="KW-0479">Metal-binding</keyword>
<keyword evidence="8 9" id="KW-0456">Lyase</keyword>
<feature type="binding site" evidence="9">
    <location>
        <begin position="9"/>
        <end position="11"/>
    </location>
    <ligand>
        <name>4-CDP-2-C-methyl-D-erythritol 2-phosphate</name>
        <dbReference type="ChEBI" id="CHEBI:57919"/>
    </ligand>
</feature>
<dbReference type="PANTHER" id="PTHR43181:SF1">
    <property type="entry name" value="2-C-METHYL-D-ERYTHRITOL 2,4-CYCLODIPHOSPHATE SYNTHASE, CHLOROPLASTIC"/>
    <property type="match status" value="1"/>
</dbReference>
<protein>
    <recommendedName>
        <fullName evidence="5 9">2-C-methyl-D-erythritol 2,4-cyclodiphosphate synthase</fullName>
        <shortName evidence="9">MECDP-synthase</shortName>
        <shortName evidence="9">MECPP-synthase</shortName>
        <shortName evidence="9">MECPS</shortName>
        <ecNumber evidence="5 9">4.6.1.12</ecNumber>
    </recommendedName>
</protein>
<feature type="binding site" evidence="9">
    <location>
        <position position="9"/>
    </location>
    <ligand>
        <name>a divalent metal cation</name>
        <dbReference type="ChEBI" id="CHEBI:60240"/>
    </ligand>
</feature>
<evidence type="ECO:0000256" key="4">
    <source>
        <dbReference type="ARBA" id="ARBA00011233"/>
    </source>
</evidence>
<keyword evidence="13" id="KW-1185">Reference proteome</keyword>
<feature type="site" description="Transition state stabilizer" evidence="9">
    <location>
        <position position="35"/>
    </location>
</feature>